<name>A0A4Y3PDH2_BREPA</name>
<dbReference type="PANTHER" id="PTHR47245">
    <property type="entry name" value="PEPTIDYLPROLYL ISOMERASE"/>
    <property type="match status" value="1"/>
</dbReference>
<comment type="catalytic activity">
    <reaction evidence="1">
        <text>[protein]-peptidylproline (omega=180) = [protein]-peptidylproline (omega=0)</text>
        <dbReference type="Rhea" id="RHEA:16237"/>
        <dbReference type="Rhea" id="RHEA-COMP:10747"/>
        <dbReference type="Rhea" id="RHEA-COMP:10748"/>
        <dbReference type="ChEBI" id="CHEBI:83833"/>
        <dbReference type="ChEBI" id="CHEBI:83834"/>
        <dbReference type="EC" id="5.2.1.8"/>
    </reaction>
</comment>
<sequence length="206" mass="23521">MKKFDVSILTVAVLLTGLAVIGVSQAKDSAALDTNAVAKIGNVSISQHELYEQMKKESGASVMSDLVAIELCRQEGAAQGITVSEQEVDAKVNPIKDKLKTPEKFQQYLKEKNFTNEKELRERIKMILLRDKLLEKAYPVTDEQIKEYYEKNKEKLGKSLEEARPEIAEKLQERNKRKNVDEWITQLKKKYNVQISDPVLIEPEQE</sequence>
<dbReference type="InterPro" id="IPR050245">
    <property type="entry name" value="PrsA_foldase"/>
</dbReference>
<dbReference type="SUPFAM" id="SSF109998">
    <property type="entry name" value="Triger factor/SurA peptide-binding domain-like"/>
    <property type="match status" value="1"/>
</dbReference>
<evidence type="ECO:0000256" key="1">
    <source>
        <dbReference type="ARBA" id="ARBA00000971"/>
    </source>
</evidence>
<dbReference type="RefSeq" id="WP_122965685.1">
    <property type="nucleotide sequence ID" value="NZ_BJMH01000004.1"/>
</dbReference>
<evidence type="ECO:0000256" key="5">
    <source>
        <dbReference type="ARBA" id="ARBA00023235"/>
    </source>
</evidence>
<dbReference type="Pfam" id="PF13624">
    <property type="entry name" value="SurA_N_3"/>
    <property type="match status" value="1"/>
</dbReference>
<reference evidence="6 7" key="1">
    <citation type="submission" date="2019-06" db="EMBL/GenBank/DDBJ databases">
        <title>Whole genome shotgun sequence of Brevibacillus parabrevis NBRC 12334.</title>
        <authorList>
            <person name="Hosoyama A."/>
            <person name="Uohara A."/>
            <person name="Ohji S."/>
            <person name="Ichikawa N."/>
        </authorList>
    </citation>
    <scope>NUCLEOTIDE SEQUENCE [LARGE SCALE GENOMIC DNA]</scope>
    <source>
        <strain evidence="6 7">NBRC 12334</strain>
    </source>
</reference>
<organism evidence="6 7">
    <name type="scientific">Brevibacillus parabrevis</name>
    <dbReference type="NCBI Taxonomy" id="54914"/>
    <lineage>
        <taxon>Bacteria</taxon>
        <taxon>Bacillati</taxon>
        <taxon>Bacillota</taxon>
        <taxon>Bacilli</taxon>
        <taxon>Bacillales</taxon>
        <taxon>Paenibacillaceae</taxon>
        <taxon>Brevibacillus</taxon>
    </lineage>
</organism>
<keyword evidence="5" id="KW-0413">Isomerase</keyword>
<keyword evidence="4" id="KW-0697">Rotamase</keyword>
<dbReference type="EC" id="5.2.1.8" evidence="2"/>
<dbReference type="STRING" id="54914.AV540_09455"/>
<gene>
    <name evidence="6" type="ORF">BPA01_10070</name>
</gene>
<dbReference type="PANTHER" id="PTHR47245:SF1">
    <property type="entry name" value="FOLDASE PROTEIN PRSA"/>
    <property type="match status" value="1"/>
</dbReference>
<keyword evidence="3" id="KW-0732">Signal</keyword>
<dbReference type="InterPro" id="IPR027304">
    <property type="entry name" value="Trigger_fact/SurA_dom_sf"/>
</dbReference>
<comment type="caution">
    <text evidence="6">The sequence shown here is derived from an EMBL/GenBank/DDBJ whole genome shotgun (WGS) entry which is preliminary data.</text>
</comment>
<dbReference type="Proteomes" id="UP000316882">
    <property type="component" value="Unassembled WGS sequence"/>
</dbReference>
<keyword evidence="7" id="KW-1185">Reference proteome</keyword>
<proteinExistence type="predicted"/>
<evidence type="ECO:0000256" key="2">
    <source>
        <dbReference type="ARBA" id="ARBA00013194"/>
    </source>
</evidence>
<dbReference type="EMBL" id="BJMH01000004">
    <property type="protein sequence ID" value="GEB31427.1"/>
    <property type="molecule type" value="Genomic_DNA"/>
</dbReference>
<dbReference type="AlphaFoldDB" id="A0A4Y3PDH2"/>
<dbReference type="GO" id="GO:0003755">
    <property type="term" value="F:peptidyl-prolyl cis-trans isomerase activity"/>
    <property type="evidence" value="ECO:0007669"/>
    <property type="project" value="UniProtKB-KW"/>
</dbReference>
<protein>
    <recommendedName>
        <fullName evidence="2">peptidylprolyl isomerase</fullName>
        <ecNumber evidence="2">5.2.1.8</ecNumber>
    </recommendedName>
</protein>
<evidence type="ECO:0000256" key="3">
    <source>
        <dbReference type="ARBA" id="ARBA00022729"/>
    </source>
</evidence>
<evidence type="ECO:0000313" key="6">
    <source>
        <dbReference type="EMBL" id="GEB31427.1"/>
    </source>
</evidence>
<evidence type="ECO:0000256" key="4">
    <source>
        <dbReference type="ARBA" id="ARBA00023110"/>
    </source>
</evidence>
<evidence type="ECO:0000313" key="7">
    <source>
        <dbReference type="Proteomes" id="UP000316882"/>
    </source>
</evidence>
<accession>A0A4Y3PDH2</accession>
<dbReference type="Gene3D" id="1.10.4030.10">
    <property type="entry name" value="Porin chaperone SurA, peptide-binding domain"/>
    <property type="match status" value="1"/>
</dbReference>